<dbReference type="Pfam" id="PF07811">
    <property type="entry name" value="TadE"/>
    <property type="match status" value="1"/>
</dbReference>
<dbReference type="Proteomes" id="UP000198546">
    <property type="component" value="Chromosome i"/>
</dbReference>
<keyword evidence="2" id="KW-0472">Membrane</keyword>
<dbReference type="EMBL" id="LT629688">
    <property type="protein sequence ID" value="SDD44020.1"/>
    <property type="molecule type" value="Genomic_DNA"/>
</dbReference>
<evidence type="ECO:0000313" key="4">
    <source>
        <dbReference type="EMBL" id="SDD44020.1"/>
    </source>
</evidence>
<accession>A0A1G6URG8</accession>
<keyword evidence="2" id="KW-1133">Transmembrane helix</keyword>
<keyword evidence="5" id="KW-1185">Reference proteome</keyword>
<evidence type="ECO:0000259" key="3">
    <source>
        <dbReference type="Pfam" id="PF07811"/>
    </source>
</evidence>
<feature type="transmembrane region" description="Helical" evidence="2">
    <location>
        <begin position="15"/>
        <end position="38"/>
    </location>
</feature>
<feature type="domain" description="TadE-like" evidence="3">
    <location>
        <begin position="14"/>
        <end position="52"/>
    </location>
</feature>
<evidence type="ECO:0000313" key="5">
    <source>
        <dbReference type="Proteomes" id="UP000198546"/>
    </source>
</evidence>
<reference evidence="4 5" key="1">
    <citation type="submission" date="2016-10" db="EMBL/GenBank/DDBJ databases">
        <authorList>
            <person name="de Groot N.N."/>
        </authorList>
    </citation>
    <scope>NUCLEOTIDE SEQUENCE [LARGE SCALE GENOMIC DNA]</scope>
    <source>
        <strain evidence="4 5">MON 2.2</strain>
    </source>
</reference>
<dbReference type="AlphaFoldDB" id="A0A1G6URG8"/>
<protein>
    <submittedName>
        <fullName evidence="4">TadE-like protein</fullName>
    </submittedName>
</protein>
<sequence length="124" mass="12917">MSGGRHDERGVTESVQWALVIPVVLAILLAAVQVATWAHGRHTVRHAAAAAAEAASVSRGSPERDARSAATSVAGAGGLHSVEVLVTTRPDRVEVVTRARVDLIVDLGLSTVTARAEAPRERVS</sequence>
<dbReference type="InterPro" id="IPR012495">
    <property type="entry name" value="TadE-like_dom"/>
</dbReference>
<gene>
    <name evidence="4" type="ORF">SAMN04489747_0952</name>
</gene>
<evidence type="ECO:0000256" key="1">
    <source>
        <dbReference type="SAM" id="MobiDB-lite"/>
    </source>
</evidence>
<evidence type="ECO:0000256" key="2">
    <source>
        <dbReference type="SAM" id="Phobius"/>
    </source>
</evidence>
<keyword evidence="2" id="KW-0812">Transmembrane</keyword>
<dbReference type="STRING" id="675864.SAMN04489747_0952"/>
<feature type="region of interest" description="Disordered" evidence="1">
    <location>
        <begin position="54"/>
        <end position="73"/>
    </location>
</feature>
<name>A0A1G6URG8_9ACTN</name>
<organism evidence="4 5">
    <name type="scientific">Auraticoccus monumenti</name>
    <dbReference type="NCBI Taxonomy" id="675864"/>
    <lineage>
        <taxon>Bacteria</taxon>
        <taxon>Bacillati</taxon>
        <taxon>Actinomycetota</taxon>
        <taxon>Actinomycetes</taxon>
        <taxon>Propionibacteriales</taxon>
        <taxon>Propionibacteriaceae</taxon>
        <taxon>Auraticoccus</taxon>
    </lineage>
</organism>
<proteinExistence type="predicted"/>